<dbReference type="Pfam" id="PF04480">
    <property type="entry name" value="DUF559"/>
    <property type="match status" value="1"/>
</dbReference>
<feature type="domain" description="DUF559" evidence="1">
    <location>
        <begin position="187"/>
        <end position="285"/>
    </location>
</feature>
<accession>A0A1H1X2C1</accession>
<dbReference type="RefSeq" id="WP_091527104.1">
    <property type="nucleotide sequence ID" value="NZ_LT629772.1"/>
</dbReference>
<keyword evidence="3" id="KW-1185">Reference proteome</keyword>
<dbReference type="GO" id="GO:0004519">
    <property type="term" value="F:endonuclease activity"/>
    <property type="evidence" value="ECO:0007669"/>
    <property type="project" value="UniProtKB-KW"/>
</dbReference>
<keyword evidence="2" id="KW-0255">Endonuclease</keyword>
<dbReference type="AlphaFoldDB" id="A0A1H1X2C1"/>
<organism evidence="2 3">
    <name type="scientific">Microlunatus soli</name>
    <dbReference type="NCBI Taxonomy" id="630515"/>
    <lineage>
        <taxon>Bacteria</taxon>
        <taxon>Bacillati</taxon>
        <taxon>Actinomycetota</taxon>
        <taxon>Actinomycetes</taxon>
        <taxon>Propionibacteriales</taxon>
        <taxon>Propionibacteriaceae</taxon>
        <taxon>Microlunatus</taxon>
    </lineage>
</organism>
<evidence type="ECO:0000259" key="1">
    <source>
        <dbReference type="Pfam" id="PF04480"/>
    </source>
</evidence>
<evidence type="ECO:0000313" key="3">
    <source>
        <dbReference type="Proteomes" id="UP000199103"/>
    </source>
</evidence>
<dbReference type="OrthoDB" id="5243722at2"/>
<dbReference type="InterPro" id="IPR007569">
    <property type="entry name" value="DUF559"/>
</dbReference>
<protein>
    <submittedName>
        <fullName evidence="2">Very-short-patch-repair endonuclease</fullName>
    </submittedName>
</protein>
<proteinExistence type="predicted"/>
<name>A0A1H1X2C1_9ACTN</name>
<keyword evidence="2" id="KW-0378">Hydrolase</keyword>
<dbReference type="EMBL" id="LT629772">
    <property type="protein sequence ID" value="SDT03517.1"/>
    <property type="molecule type" value="Genomic_DNA"/>
</dbReference>
<reference evidence="2 3" key="1">
    <citation type="submission" date="2016-10" db="EMBL/GenBank/DDBJ databases">
        <authorList>
            <person name="de Groot N.N."/>
        </authorList>
    </citation>
    <scope>NUCLEOTIDE SEQUENCE [LARGE SCALE GENOMIC DNA]</scope>
    <source>
        <strain evidence="2 3">DSM 21800</strain>
    </source>
</reference>
<dbReference type="SUPFAM" id="SSF52980">
    <property type="entry name" value="Restriction endonuclease-like"/>
    <property type="match status" value="1"/>
</dbReference>
<sequence length="293" mass="33769">MNADIEEAIRAGGGVVRRRDHPQLIHQLDRLRGSGRLVSLLPGHLCRPEQEKDWNVRVLAGLSWAGPDASLTRYAAARLTFWPECINDQISLVRPGGCPRPQKNWPVMRARVPPEFLARAGGVPKTCPAYTAVELIPDVGGDVIDRALRSRMASLQEMWDAFATMPQRAGNNERRRLLQDSRDRPWSELERAGHRLFRKHHLTGWTTNSPVSTRTRSWSVDVLFRRQRVIVEFDGYDFHSDHDAFELDRRRRNELELAGYLVLNFTWAHVRDDPAWVIGWIRLALEARRTQQH</sequence>
<dbReference type="Gene3D" id="3.40.960.10">
    <property type="entry name" value="VSR Endonuclease"/>
    <property type="match status" value="1"/>
</dbReference>
<dbReference type="InterPro" id="IPR011335">
    <property type="entry name" value="Restrct_endonuc-II-like"/>
</dbReference>
<evidence type="ECO:0000313" key="2">
    <source>
        <dbReference type="EMBL" id="SDT03517.1"/>
    </source>
</evidence>
<dbReference type="STRING" id="630515.SAMN04489812_3906"/>
<dbReference type="Proteomes" id="UP000199103">
    <property type="component" value="Chromosome I"/>
</dbReference>
<keyword evidence="2" id="KW-0540">Nuclease</keyword>
<gene>
    <name evidence="2" type="ORF">SAMN04489812_3906</name>
</gene>